<gene>
    <name evidence="2" type="ORF">REIFOR_03297</name>
</gene>
<dbReference type="OrthoDB" id="9816273at2"/>
<dbReference type="SUPFAM" id="SSF109604">
    <property type="entry name" value="HD-domain/PDEase-like"/>
    <property type="match status" value="1"/>
</dbReference>
<accession>A0A2K8KUJ0</accession>
<organism evidence="2 3">
    <name type="scientific">Reinekea forsetii</name>
    <dbReference type="NCBI Taxonomy" id="1336806"/>
    <lineage>
        <taxon>Bacteria</taxon>
        <taxon>Pseudomonadati</taxon>
        <taxon>Pseudomonadota</taxon>
        <taxon>Gammaproteobacteria</taxon>
        <taxon>Oceanospirillales</taxon>
        <taxon>Saccharospirillaceae</taxon>
        <taxon>Reinekea</taxon>
    </lineage>
</organism>
<protein>
    <submittedName>
        <fullName evidence="2">Metal-dependent phosphohydrolase, HD superfamily</fullName>
    </submittedName>
</protein>
<proteinExistence type="predicted"/>
<name>A0A2K8KUJ0_9GAMM</name>
<dbReference type="Gene3D" id="1.10.3210.10">
    <property type="entry name" value="Hypothetical protein af1432"/>
    <property type="match status" value="1"/>
</dbReference>
<dbReference type="InterPro" id="IPR021812">
    <property type="entry name" value="DUF3391"/>
</dbReference>
<feature type="domain" description="HD-GYP" evidence="1">
    <location>
        <begin position="145"/>
        <end position="341"/>
    </location>
</feature>
<sequence length="406" mass="44775">MIKQISIGQLSPGMYIADLNNQWIPRTNAARNGLVKNQLVIDKIRALGVTELFIDTDKGVDCLQGQAADAVKQLQANQFNSLSLQSGAMGAKPGGRPATVTQERDRAEQRYGAAKQLVGGIIEDIKTGKGVNADAVDNSASDLIESLNANENALTCLSFIRTKDQYLLEHSVNVALLLGIFAKAQRMDDSTIHQLVAGGLLHDIGKVLVPAEILNKSGKLEPDEWDEMKRHVTYGEQILAVTAGLSDITRSICSIHHERLDGSGYPRNLPASEISLYGRMAAICDVYDAVTADRVYHSGMEPKQALKKLIEWSIFHLDKDLVYDFIRCLSAYPVGTLVELSHERAAVIIGANRRQPKQPMVRLFYNTKEQRTVTPEIIDLASKNCAYAIINTLDRRQLGIDIRPFL</sequence>
<dbReference type="Pfam" id="PF11871">
    <property type="entry name" value="DUF3391"/>
    <property type="match status" value="1"/>
</dbReference>
<dbReference type="PANTHER" id="PTHR43155:SF2">
    <property type="entry name" value="CYCLIC DI-GMP PHOSPHODIESTERASE PA4108"/>
    <property type="match status" value="1"/>
</dbReference>
<dbReference type="SMART" id="SM00471">
    <property type="entry name" value="HDc"/>
    <property type="match status" value="1"/>
</dbReference>
<reference evidence="2 3" key="1">
    <citation type="journal article" date="2017" name="Environ. Microbiol.">
        <title>Genomic and physiological analyses of 'Reinekea forsetii' reveal a versatile opportunistic lifestyle during spring algae blooms.</title>
        <authorList>
            <person name="Avci B."/>
            <person name="Hahnke R.L."/>
            <person name="Chafee M."/>
            <person name="Fischer T."/>
            <person name="Gruber-Vodicka H."/>
            <person name="Tegetmeyer H.E."/>
            <person name="Harder J."/>
            <person name="Fuchs B.M."/>
            <person name="Amann R.I."/>
            <person name="Teeling H."/>
        </authorList>
    </citation>
    <scope>NUCLEOTIDE SEQUENCE [LARGE SCALE GENOMIC DNA]</scope>
    <source>
        <strain evidence="2 3">Hel1_31_D35</strain>
    </source>
</reference>
<dbReference type="Proteomes" id="UP000229757">
    <property type="component" value="Chromosome"/>
</dbReference>
<evidence type="ECO:0000313" key="2">
    <source>
        <dbReference type="EMBL" id="ATX78400.1"/>
    </source>
</evidence>
<dbReference type="PANTHER" id="PTHR43155">
    <property type="entry name" value="CYCLIC DI-GMP PHOSPHODIESTERASE PA4108-RELATED"/>
    <property type="match status" value="1"/>
</dbReference>
<dbReference type="InterPro" id="IPR037522">
    <property type="entry name" value="HD_GYP_dom"/>
</dbReference>
<dbReference type="AlphaFoldDB" id="A0A2K8KUJ0"/>
<keyword evidence="3" id="KW-1185">Reference proteome</keyword>
<dbReference type="InterPro" id="IPR003607">
    <property type="entry name" value="HD/PDEase_dom"/>
</dbReference>
<evidence type="ECO:0000313" key="3">
    <source>
        <dbReference type="Proteomes" id="UP000229757"/>
    </source>
</evidence>
<keyword evidence="2" id="KW-0378">Hydrolase</keyword>
<dbReference type="KEGG" id="rfo:REIFOR_03297"/>
<dbReference type="Pfam" id="PF13487">
    <property type="entry name" value="HD_5"/>
    <property type="match status" value="1"/>
</dbReference>
<dbReference type="EMBL" id="CP011797">
    <property type="protein sequence ID" value="ATX78400.1"/>
    <property type="molecule type" value="Genomic_DNA"/>
</dbReference>
<dbReference type="RefSeq" id="WP_100258593.1">
    <property type="nucleotide sequence ID" value="NZ_CP011797.1"/>
</dbReference>
<dbReference type="CDD" id="cd00077">
    <property type="entry name" value="HDc"/>
    <property type="match status" value="1"/>
</dbReference>
<evidence type="ECO:0000259" key="1">
    <source>
        <dbReference type="PROSITE" id="PS51832"/>
    </source>
</evidence>
<dbReference type="GO" id="GO:0008081">
    <property type="term" value="F:phosphoric diester hydrolase activity"/>
    <property type="evidence" value="ECO:0007669"/>
    <property type="project" value="UniProtKB-ARBA"/>
</dbReference>
<dbReference type="PROSITE" id="PS51832">
    <property type="entry name" value="HD_GYP"/>
    <property type="match status" value="1"/>
</dbReference>